<evidence type="ECO:0000313" key="6">
    <source>
        <dbReference type="EMBL" id="OWZ84174.1"/>
    </source>
</evidence>
<accession>A0A226C0Q2</accession>
<dbReference type="OrthoDB" id="9805609at2"/>
<keyword evidence="7" id="KW-1185">Reference proteome</keyword>
<dbReference type="RefSeq" id="WP_089023152.1">
    <property type="nucleotide sequence ID" value="NZ_NIQC01000007.1"/>
</dbReference>
<evidence type="ECO:0000256" key="5">
    <source>
        <dbReference type="HAMAP-Rule" id="MF_00373"/>
    </source>
</evidence>
<dbReference type="AlphaFoldDB" id="A0A226C0Q2"/>
<dbReference type="GO" id="GO:0003735">
    <property type="term" value="F:structural constituent of ribosome"/>
    <property type="evidence" value="ECO:0007669"/>
    <property type="project" value="InterPro"/>
</dbReference>
<gene>
    <name evidence="5 6" type="primary">rpmB</name>
    <name evidence="6" type="ORF">CDO51_04705</name>
</gene>
<dbReference type="InterPro" id="IPR037147">
    <property type="entry name" value="Ribosomal_bL28_sf"/>
</dbReference>
<dbReference type="EMBL" id="NIQC01000007">
    <property type="protein sequence ID" value="OWZ84174.1"/>
    <property type="molecule type" value="Genomic_DNA"/>
</dbReference>
<evidence type="ECO:0000313" key="7">
    <source>
        <dbReference type="Proteomes" id="UP000214588"/>
    </source>
</evidence>
<dbReference type="InterPro" id="IPR026569">
    <property type="entry name" value="Ribosomal_bL28"/>
</dbReference>
<dbReference type="InterPro" id="IPR001383">
    <property type="entry name" value="Ribosomal_bL28_bact-type"/>
</dbReference>
<dbReference type="GO" id="GO:0006412">
    <property type="term" value="P:translation"/>
    <property type="evidence" value="ECO:0007669"/>
    <property type="project" value="UniProtKB-UniRule"/>
</dbReference>
<evidence type="ECO:0000256" key="3">
    <source>
        <dbReference type="ARBA" id="ARBA00023274"/>
    </source>
</evidence>
<organism evidence="6 7">
    <name type="scientific">Natranaerobius trueperi</name>
    <dbReference type="NCBI Taxonomy" id="759412"/>
    <lineage>
        <taxon>Bacteria</taxon>
        <taxon>Bacillati</taxon>
        <taxon>Bacillota</taxon>
        <taxon>Clostridia</taxon>
        <taxon>Natranaerobiales</taxon>
        <taxon>Natranaerobiaceae</taxon>
        <taxon>Natranaerobius</taxon>
    </lineage>
</organism>
<keyword evidence="2 5" id="KW-0689">Ribosomal protein</keyword>
<evidence type="ECO:0000256" key="1">
    <source>
        <dbReference type="ARBA" id="ARBA00008760"/>
    </source>
</evidence>
<dbReference type="Pfam" id="PF00830">
    <property type="entry name" value="Ribosomal_L28"/>
    <property type="match status" value="1"/>
</dbReference>
<dbReference type="Proteomes" id="UP000214588">
    <property type="component" value="Unassembled WGS sequence"/>
</dbReference>
<dbReference type="Gene3D" id="2.30.170.40">
    <property type="entry name" value="Ribosomal protein L28/L24"/>
    <property type="match status" value="1"/>
</dbReference>
<dbReference type="HAMAP" id="MF_00373">
    <property type="entry name" value="Ribosomal_bL28"/>
    <property type="match status" value="1"/>
</dbReference>
<reference evidence="6 7" key="1">
    <citation type="submission" date="2017-06" db="EMBL/GenBank/DDBJ databases">
        <title>Draft Genome Sequence of Natranaerobius trueperi halophilic, alkalithermophilic bacteria from soda lakes.</title>
        <authorList>
            <person name="Zhao B."/>
        </authorList>
    </citation>
    <scope>NUCLEOTIDE SEQUENCE [LARGE SCALE GENOMIC DNA]</scope>
    <source>
        <strain evidence="6 7">DSM 18760</strain>
    </source>
</reference>
<comment type="similarity">
    <text evidence="1 5">Belongs to the bacterial ribosomal protein bL28 family.</text>
</comment>
<dbReference type="InterPro" id="IPR034704">
    <property type="entry name" value="Ribosomal_bL28/bL31-like_sf"/>
</dbReference>
<dbReference type="GO" id="GO:1990904">
    <property type="term" value="C:ribonucleoprotein complex"/>
    <property type="evidence" value="ECO:0007669"/>
    <property type="project" value="UniProtKB-KW"/>
</dbReference>
<evidence type="ECO:0000256" key="4">
    <source>
        <dbReference type="ARBA" id="ARBA00035174"/>
    </source>
</evidence>
<name>A0A226C0Q2_9FIRM</name>
<dbReference type="PANTHER" id="PTHR39080:SF1">
    <property type="entry name" value="LARGE RIBOSOMAL SUBUNIT PROTEIN BL28A"/>
    <property type="match status" value="1"/>
</dbReference>
<keyword evidence="3 5" id="KW-0687">Ribonucleoprotein</keyword>
<comment type="caution">
    <text evidence="6">The sequence shown here is derived from an EMBL/GenBank/DDBJ whole genome shotgun (WGS) entry which is preliminary data.</text>
</comment>
<sequence>MAKACEICGKGSMTGSNVSHSNKKTKRKWKGNIQKLRAMVDGKPTRVKVCTQCIRSGKIERAF</sequence>
<protein>
    <recommendedName>
        <fullName evidence="4 5">Large ribosomal subunit protein bL28</fullName>
    </recommendedName>
</protein>
<dbReference type="NCBIfam" id="TIGR00009">
    <property type="entry name" value="L28"/>
    <property type="match status" value="1"/>
</dbReference>
<proteinExistence type="inferred from homology"/>
<dbReference type="PANTHER" id="PTHR39080">
    <property type="entry name" value="50S RIBOSOMAL PROTEIN L28"/>
    <property type="match status" value="1"/>
</dbReference>
<dbReference type="GO" id="GO:0005840">
    <property type="term" value="C:ribosome"/>
    <property type="evidence" value="ECO:0007669"/>
    <property type="project" value="UniProtKB-KW"/>
</dbReference>
<evidence type="ECO:0000256" key="2">
    <source>
        <dbReference type="ARBA" id="ARBA00022980"/>
    </source>
</evidence>
<dbReference type="SUPFAM" id="SSF143800">
    <property type="entry name" value="L28p-like"/>
    <property type="match status" value="1"/>
</dbReference>
<dbReference type="InterPro" id="IPR050096">
    <property type="entry name" value="Bacterial_rp_bL28"/>
</dbReference>